<sequence length="363" mass="42794">MTESNGEMIVNNNLLVINDRNYTNSKSAGDEGDGEDRDGERFECDCRLGPNESACYTQFDGKVMSDHRIDYQSCDYWDDECYNLMNERIIAIMSVLINNSPEVENPTARRRKRQKTSVKFMWRGRPVCKQLFLWVHAMKKPKWTYLKKRYLAYGVEPRQHQNKTKPVNSKAINGEERKAIVQFIREYGRQNARNPNAGADRWDECDCRLGPNESACYTQFDGKVMSDHRIDYQSCDYWDDECYNLLNERIVAIMSVLINNSPEVENPTARRRKRQKTSVKFMWRGRPVCKRLFLWVHAMKKPKWTYLKKRYLAYGVEPRQHQNKTKPVNSKAINGEERKAIVQFIREYGRQNARNPNAGADRW</sequence>
<dbReference type="AlphaFoldDB" id="A0A7R9QKB0"/>
<protein>
    <submittedName>
        <fullName evidence="1">Uncharacterized protein</fullName>
    </submittedName>
</protein>
<organism evidence="1">
    <name type="scientific">Oppiella nova</name>
    <dbReference type="NCBI Taxonomy" id="334625"/>
    <lineage>
        <taxon>Eukaryota</taxon>
        <taxon>Metazoa</taxon>
        <taxon>Ecdysozoa</taxon>
        <taxon>Arthropoda</taxon>
        <taxon>Chelicerata</taxon>
        <taxon>Arachnida</taxon>
        <taxon>Acari</taxon>
        <taxon>Acariformes</taxon>
        <taxon>Sarcoptiformes</taxon>
        <taxon>Oribatida</taxon>
        <taxon>Brachypylina</taxon>
        <taxon>Oppioidea</taxon>
        <taxon>Oppiidae</taxon>
        <taxon>Oppiella</taxon>
    </lineage>
</organism>
<dbReference type="Proteomes" id="UP000728032">
    <property type="component" value="Unassembled WGS sequence"/>
</dbReference>
<keyword evidence="2" id="KW-1185">Reference proteome</keyword>
<reference evidence="1" key="1">
    <citation type="submission" date="2020-11" db="EMBL/GenBank/DDBJ databases">
        <authorList>
            <person name="Tran Van P."/>
        </authorList>
    </citation>
    <scope>NUCLEOTIDE SEQUENCE</scope>
</reference>
<evidence type="ECO:0000313" key="1">
    <source>
        <dbReference type="EMBL" id="CAD7649175.1"/>
    </source>
</evidence>
<dbReference type="PANTHER" id="PTHR34415:SF1">
    <property type="entry name" value="INTEGRASE CATALYTIC DOMAIN-CONTAINING PROTEIN"/>
    <property type="match status" value="1"/>
</dbReference>
<name>A0A7R9QKB0_9ACAR</name>
<feature type="non-terminal residue" evidence="1">
    <location>
        <position position="363"/>
    </location>
</feature>
<evidence type="ECO:0000313" key="2">
    <source>
        <dbReference type="Proteomes" id="UP000728032"/>
    </source>
</evidence>
<gene>
    <name evidence="1" type="ORF">ONB1V03_LOCUS7140</name>
</gene>
<dbReference type="EMBL" id="OC918333">
    <property type="protein sequence ID" value="CAD7649175.1"/>
    <property type="molecule type" value="Genomic_DNA"/>
</dbReference>
<accession>A0A7R9QKB0</accession>
<dbReference type="PANTHER" id="PTHR34415">
    <property type="entry name" value="INTEGRASE CATALYTIC DOMAIN-CONTAINING PROTEIN"/>
    <property type="match status" value="1"/>
</dbReference>
<dbReference type="OrthoDB" id="6709115at2759"/>
<proteinExistence type="predicted"/>
<dbReference type="EMBL" id="CAJPVJ010003508">
    <property type="protein sequence ID" value="CAG2167643.1"/>
    <property type="molecule type" value="Genomic_DNA"/>
</dbReference>